<feature type="transmembrane region" description="Helical" evidence="1">
    <location>
        <begin position="307"/>
        <end position="331"/>
    </location>
</feature>
<keyword evidence="1" id="KW-0472">Membrane</keyword>
<dbReference type="AlphaFoldDB" id="A0A1M6AH75"/>
<sequence length="332" mass="39026">MEKSRFSKKYRNTICPNCETPLDTNDRYCSYCGQLNSSKKLSFNDFFYEFFGSIISYDSKLRKTLSTLIFKPGRISLEYIKGKRATYSNPFRFYLSISIIFFILYVFSLKLTIEDQEAIAFQVNDGNDFELIDDLDIPLLSEKELDTLSFISEFKEKVKIYLVYHEKNPEHSVTKSLKTLKHENSIYNKWIYNRSLLIEEIVKSPESFVVFAIGKLPLIIFFFIPLFTLILWLTYGRSSYTYMEHLVFAFHSQTMLFFLMSFNVIIDIFIESTIISTIITIAYLAYLFKSLMIFYKQGFIKTLIKFVFLNILFIILASITTMIAFLASFALY</sequence>
<evidence type="ECO:0000256" key="1">
    <source>
        <dbReference type="SAM" id="Phobius"/>
    </source>
</evidence>
<feature type="transmembrane region" description="Helical" evidence="1">
    <location>
        <begin position="246"/>
        <end position="266"/>
    </location>
</feature>
<feature type="domain" description="Zinc-ribbon" evidence="2">
    <location>
        <begin position="15"/>
        <end position="33"/>
    </location>
</feature>
<dbReference type="Proteomes" id="UP000184225">
    <property type="component" value="Unassembled WGS sequence"/>
</dbReference>
<evidence type="ECO:0000259" key="2">
    <source>
        <dbReference type="Pfam" id="PF13240"/>
    </source>
</evidence>
<feature type="transmembrane region" description="Helical" evidence="1">
    <location>
        <begin position="208"/>
        <end position="234"/>
    </location>
</feature>
<name>A0A1M6AH75_9FLAO</name>
<evidence type="ECO:0000313" key="4">
    <source>
        <dbReference type="Proteomes" id="UP000184225"/>
    </source>
</evidence>
<dbReference type="STRING" id="579105.SAMN04488096_101268"/>
<dbReference type="RefSeq" id="WP_073147436.1">
    <property type="nucleotide sequence ID" value="NZ_FQYY01000001.1"/>
</dbReference>
<organism evidence="3 4">
    <name type="scientific">Mesonia phycicola</name>
    <dbReference type="NCBI Taxonomy" id="579105"/>
    <lineage>
        <taxon>Bacteria</taxon>
        <taxon>Pseudomonadati</taxon>
        <taxon>Bacteroidota</taxon>
        <taxon>Flavobacteriia</taxon>
        <taxon>Flavobacteriales</taxon>
        <taxon>Flavobacteriaceae</taxon>
        <taxon>Mesonia</taxon>
    </lineage>
</organism>
<dbReference type="InterPro" id="IPR026870">
    <property type="entry name" value="Zinc_ribbon_dom"/>
</dbReference>
<dbReference type="InterPro" id="IPR022134">
    <property type="entry name" value="DUF3667"/>
</dbReference>
<protein>
    <recommendedName>
        <fullName evidence="2">Zinc-ribbon domain-containing protein</fullName>
    </recommendedName>
</protein>
<dbReference type="OrthoDB" id="675873at2"/>
<feature type="transmembrane region" description="Helical" evidence="1">
    <location>
        <begin position="272"/>
        <end position="295"/>
    </location>
</feature>
<keyword evidence="4" id="KW-1185">Reference proteome</keyword>
<accession>A0A1M6AH75</accession>
<evidence type="ECO:0000313" key="3">
    <source>
        <dbReference type="EMBL" id="SHI35782.1"/>
    </source>
</evidence>
<keyword evidence="1" id="KW-1133">Transmembrane helix</keyword>
<dbReference type="Pfam" id="PF13240">
    <property type="entry name" value="Zn_Ribbon_1"/>
    <property type="match status" value="1"/>
</dbReference>
<dbReference type="EMBL" id="FQYY01000001">
    <property type="protein sequence ID" value="SHI35782.1"/>
    <property type="molecule type" value="Genomic_DNA"/>
</dbReference>
<dbReference type="Pfam" id="PF12412">
    <property type="entry name" value="DUF3667"/>
    <property type="match status" value="1"/>
</dbReference>
<feature type="transmembrane region" description="Helical" evidence="1">
    <location>
        <begin position="91"/>
        <end position="108"/>
    </location>
</feature>
<reference evidence="3 4" key="1">
    <citation type="submission" date="2016-11" db="EMBL/GenBank/DDBJ databases">
        <authorList>
            <person name="Jaros S."/>
            <person name="Januszkiewicz K."/>
            <person name="Wedrychowicz H."/>
        </authorList>
    </citation>
    <scope>NUCLEOTIDE SEQUENCE [LARGE SCALE GENOMIC DNA]</scope>
    <source>
        <strain evidence="3 4">DSM 21425</strain>
    </source>
</reference>
<proteinExistence type="predicted"/>
<keyword evidence="1" id="KW-0812">Transmembrane</keyword>
<gene>
    <name evidence="3" type="ORF">SAMN04488096_101268</name>
</gene>